<name>A0AA35T549_GEOBA</name>
<comment type="similarity">
    <text evidence="1">Belongs to the Gfo/Idh/MocA family.</text>
</comment>
<dbReference type="GO" id="GO:0000166">
    <property type="term" value="F:nucleotide binding"/>
    <property type="evidence" value="ECO:0007669"/>
    <property type="project" value="InterPro"/>
</dbReference>
<accession>A0AA35T549</accession>
<dbReference type="Gene3D" id="3.30.360.10">
    <property type="entry name" value="Dihydrodipicolinate Reductase, domain 2"/>
    <property type="match status" value="1"/>
</dbReference>
<evidence type="ECO:0000256" key="1">
    <source>
        <dbReference type="ARBA" id="ARBA00010928"/>
    </source>
</evidence>
<dbReference type="SUPFAM" id="SSF51735">
    <property type="entry name" value="NAD(P)-binding Rossmann-fold domains"/>
    <property type="match status" value="1"/>
</dbReference>
<reference evidence="4" key="1">
    <citation type="submission" date="2023-03" db="EMBL/GenBank/DDBJ databases">
        <authorList>
            <person name="Steffen K."/>
            <person name="Cardenas P."/>
        </authorList>
    </citation>
    <scope>NUCLEOTIDE SEQUENCE</scope>
</reference>
<dbReference type="AlphaFoldDB" id="A0AA35T549"/>
<dbReference type="Pfam" id="PF01408">
    <property type="entry name" value="GFO_IDH_MocA"/>
    <property type="match status" value="1"/>
</dbReference>
<comment type="caution">
    <text evidence="4">The sequence shown here is derived from an EMBL/GenBank/DDBJ whole genome shotgun (WGS) entry which is preliminary data.</text>
</comment>
<proteinExistence type="inferred from homology"/>
<dbReference type="InterPro" id="IPR036291">
    <property type="entry name" value="NAD(P)-bd_dom_sf"/>
</dbReference>
<evidence type="ECO:0000313" key="5">
    <source>
        <dbReference type="Proteomes" id="UP001174909"/>
    </source>
</evidence>
<organism evidence="4 5">
    <name type="scientific">Geodia barretti</name>
    <name type="common">Barrett's horny sponge</name>
    <dbReference type="NCBI Taxonomy" id="519541"/>
    <lineage>
        <taxon>Eukaryota</taxon>
        <taxon>Metazoa</taxon>
        <taxon>Porifera</taxon>
        <taxon>Demospongiae</taxon>
        <taxon>Heteroscleromorpha</taxon>
        <taxon>Tetractinellida</taxon>
        <taxon>Astrophorina</taxon>
        <taxon>Geodiidae</taxon>
        <taxon>Geodia</taxon>
    </lineage>
</organism>
<evidence type="ECO:0000313" key="4">
    <source>
        <dbReference type="EMBL" id="CAI8041985.1"/>
    </source>
</evidence>
<dbReference type="PANTHER" id="PTHR43249:SF1">
    <property type="entry name" value="D-GLUCOSIDE 3-DEHYDROGENASE"/>
    <property type="match status" value="1"/>
</dbReference>
<evidence type="ECO:0000259" key="3">
    <source>
        <dbReference type="Pfam" id="PF22725"/>
    </source>
</evidence>
<dbReference type="InterPro" id="IPR052515">
    <property type="entry name" value="Gfo/Idh/MocA_Oxidoreductase"/>
</dbReference>
<keyword evidence="5" id="KW-1185">Reference proteome</keyword>
<feature type="domain" description="Gfo/Idh/MocA-like oxidoreductase N-terminal" evidence="2">
    <location>
        <begin position="6"/>
        <end position="103"/>
    </location>
</feature>
<protein>
    <submittedName>
        <fullName evidence="4">D-xylose 1-dehydrogenase (NADP(+)) 2</fullName>
    </submittedName>
</protein>
<dbReference type="Pfam" id="PF22725">
    <property type="entry name" value="GFO_IDH_MocA_C3"/>
    <property type="match status" value="1"/>
</dbReference>
<dbReference type="SUPFAM" id="SSF55347">
    <property type="entry name" value="Glyceraldehyde-3-phosphate dehydrogenase-like, C-terminal domain"/>
    <property type="match status" value="1"/>
</dbReference>
<dbReference type="PANTHER" id="PTHR43249">
    <property type="entry name" value="UDP-N-ACETYL-2-AMINO-2-DEOXY-D-GLUCURONATE OXIDASE"/>
    <property type="match status" value="1"/>
</dbReference>
<dbReference type="InterPro" id="IPR000683">
    <property type="entry name" value="Gfo/Idh/MocA-like_OxRdtase_N"/>
</dbReference>
<dbReference type="EMBL" id="CASHTH010003231">
    <property type="protein sequence ID" value="CAI8041985.1"/>
    <property type="molecule type" value="Genomic_DNA"/>
</dbReference>
<dbReference type="InterPro" id="IPR055170">
    <property type="entry name" value="GFO_IDH_MocA-like_dom"/>
</dbReference>
<feature type="domain" description="GFO/IDH/MocA-like oxidoreductase" evidence="3">
    <location>
        <begin position="113"/>
        <end position="232"/>
    </location>
</feature>
<gene>
    <name evidence="4" type="ORF">GBAR_LOCUS23310</name>
</gene>
<dbReference type="Proteomes" id="UP001174909">
    <property type="component" value="Unassembled WGS sequence"/>
</dbReference>
<dbReference type="Gene3D" id="3.40.50.720">
    <property type="entry name" value="NAD(P)-binding Rossmann-like Domain"/>
    <property type="match status" value="1"/>
</dbReference>
<sequence>MPAITKAEDAELYALLSRDGGRAQRLATEHGARTYYTTVSELLSDEALDAIYVSTPVYLHCEQVIKAAERGFHVLCDKPMAMNTEECQRMIDACQANGVHLQICFLFRFHSCFQGIKNWVAEGRLGGIVQGRVPFLKPFPIPPGAWRGNPNQGGGGSLMDLGAHGVDLLRYILGEVGQVSAFCNTVFHGYDVEETGMIMMRFENGAQGFVDTSFAAAGCDLVIEIYGTDGWVWVYNDDGWKIKLSSNGESQIVDSHFEDLYQSQI</sequence>
<evidence type="ECO:0000259" key="2">
    <source>
        <dbReference type="Pfam" id="PF01408"/>
    </source>
</evidence>